<dbReference type="RefSeq" id="WP_246426422.1">
    <property type="nucleotide sequence ID" value="NZ_JACHXJ010000001.1"/>
</dbReference>
<organism evidence="1 2">
    <name type="scientific">Paenibacillus rhizosphaerae</name>
    <dbReference type="NCBI Taxonomy" id="297318"/>
    <lineage>
        <taxon>Bacteria</taxon>
        <taxon>Bacillati</taxon>
        <taxon>Bacillota</taxon>
        <taxon>Bacilli</taxon>
        <taxon>Bacillales</taxon>
        <taxon>Paenibacillaceae</taxon>
        <taxon>Paenibacillus</taxon>
    </lineage>
</organism>
<accession>A0A839TIC3</accession>
<evidence type="ECO:0000313" key="2">
    <source>
        <dbReference type="Proteomes" id="UP000517523"/>
    </source>
</evidence>
<dbReference type="AlphaFoldDB" id="A0A839TIC3"/>
<proteinExistence type="predicted"/>
<protein>
    <submittedName>
        <fullName evidence="1">Uncharacterized protein</fullName>
    </submittedName>
</protein>
<comment type="caution">
    <text evidence="1">The sequence shown here is derived from an EMBL/GenBank/DDBJ whole genome shotgun (WGS) entry which is preliminary data.</text>
</comment>
<evidence type="ECO:0000313" key="1">
    <source>
        <dbReference type="EMBL" id="MBB3126411.1"/>
    </source>
</evidence>
<dbReference type="EMBL" id="JACHXJ010000001">
    <property type="protein sequence ID" value="MBB3126411.1"/>
    <property type="molecule type" value="Genomic_DNA"/>
</dbReference>
<dbReference type="Proteomes" id="UP000517523">
    <property type="component" value="Unassembled WGS sequence"/>
</dbReference>
<sequence>MMMKRMPFTRPTEHSDERLRPLDRQICQLLQQRKEMSDGNPGYPPFAYIDQWSAETGLYEDFLKYFFGAIRSDEYFKPIVEPAGFIKHVPVVVSQEHDGYFFTLTAVRQYANASVVTLYVDWDTAIPESMTDMSNFALDMGEPYDCRMDRGVSGSGNATFNYVVSPALPDKLSGLEFVFREEIGSPFGGEPTGKEVRFCIEE</sequence>
<gene>
    <name evidence="1" type="ORF">FHS19_001065</name>
</gene>
<reference evidence="1 2" key="1">
    <citation type="submission" date="2020-08" db="EMBL/GenBank/DDBJ databases">
        <title>Genomic Encyclopedia of Type Strains, Phase III (KMG-III): the genomes of soil and plant-associated and newly described type strains.</title>
        <authorList>
            <person name="Whitman W."/>
        </authorList>
    </citation>
    <scope>NUCLEOTIDE SEQUENCE [LARGE SCALE GENOMIC DNA]</scope>
    <source>
        <strain evidence="1 2">CECT 5831</strain>
    </source>
</reference>
<name>A0A839TIC3_9BACL</name>